<name>D6ZCC7_SEGRD</name>
<evidence type="ECO:0000256" key="14">
    <source>
        <dbReference type="ARBA" id="ARBA00023098"/>
    </source>
</evidence>
<comment type="catalytic activity">
    <reaction evidence="1 18">
        <text>a 1,2-diacyl-sn-glycero-3-phosphate + CTP + H(+) = a CDP-1,2-diacyl-sn-glycerol + diphosphate</text>
        <dbReference type="Rhea" id="RHEA:16229"/>
        <dbReference type="ChEBI" id="CHEBI:15378"/>
        <dbReference type="ChEBI" id="CHEBI:33019"/>
        <dbReference type="ChEBI" id="CHEBI:37563"/>
        <dbReference type="ChEBI" id="CHEBI:58332"/>
        <dbReference type="ChEBI" id="CHEBI:58608"/>
        <dbReference type="EC" id="2.7.7.41"/>
    </reaction>
</comment>
<proteinExistence type="inferred from homology"/>
<evidence type="ECO:0000256" key="2">
    <source>
        <dbReference type="ARBA" id="ARBA00004651"/>
    </source>
</evidence>
<evidence type="ECO:0000256" key="8">
    <source>
        <dbReference type="ARBA" id="ARBA00022475"/>
    </source>
</evidence>
<keyword evidence="13 20" id="KW-1133">Transmembrane helix</keyword>
<evidence type="ECO:0000256" key="16">
    <source>
        <dbReference type="ARBA" id="ARBA00023209"/>
    </source>
</evidence>
<keyword evidence="14" id="KW-0443">Lipid metabolism</keyword>
<feature type="region of interest" description="Disordered" evidence="19">
    <location>
        <begin position="1"/>
        <end position="24"/>
    </location>
</feature>
<evidence type="ECO:0000256" key="3">
    <source>
        <dbReference type="ARBA" id="ARBA00005119"/>
    </source>
</evidence>
<keyword evidence="8" id="KW-1003">Cell membrane</keyword>
<keyword evidence="11 18" id="KW-0812">Transmembrane</keyword>
<keyword evidence="9" id="KW-0444">Lipid biosynthesis</keyword>
<accession>D6ZCC7</accession>
<dbReference type="OrthoDB" id="9799199at2"/>
<dbReference type="AlphaFoldDB" id="D6ZCC7"/>
<gene>
    <name evidence="21" type="ordered locus">Srot_2662</name>
</gene>
<dbReference type="PANTHER" id="PTHR46382:SF1">
    <property type="entry name" value="PHOSPHATIDATE CYTIDYLYLTRANSFERASE"/>
    <property type="match status" value="1"/>
</dbReference>
<dbReference type="KEGG" id="srt:Srot_2662"/>
<protein>
    <recommendedName>
        <fullName evidence="7 18">Phosphatidate cytidylyltransferase</fullName>
        <ecNumber evidence="6 18">2.7.7.41</ecNumber>
    </recommendedName>
</protein>
<evidence type="ECO:0000256" key="15">
    <source>
        <dbReference type="ARBA" id="ARBA00023136"/>
    </source>
</evidence>
<evidence type="ECO:0000256" key="10">
    <source>
        <dbReference type="ARBA" id="ARBA00022679"/>
    </source>
</evidence>
<evidence type="ECO:0000313" key="22">
    <source>
        <dbReference type="Proteomes" id="UP000002247"/>
    </source>
</evidence>
<keyword evidence="17" id="KW-1208">Phospholipid metabolism</keyword>
<feature type="transmembrane region" description="Helical" evidence="20">
    <location>
        <begin position="104"/>
        <end position="122"/>
    </location>
</feature>
<evidence type="ECO:0000256" key="17">
    <source>
        <dbReference type="ARBA" id="ARBA00023264"/>
    </source>
</evidence>
<dbReference type="Pfam" id="PF01148">
    <property type="entry name" value="CTP_transf_1"/>
    <property type="match status" value="1"/>
</dbReference>
<keyword evidence="16" id="KW-0594">Phospholipid biosynthesis</keyword>
<dbReference type="PANTHER" id="PTHR46382">
    <property type="entry name" value="PHOSPHATIDATE CYTIDYLYLTRANSFERASE"/>
    <property type="match status" value="1"/>
</dbReference>
<evidence type="ECO:0000256" key="5">
    <source>
        <dbReference type="ARBA" id="ARBA00010185"/>
    </source>
</evidence>
<keyword evidence="22" id="KW-1185">Reference proteome</keyword>
<feature type="transmembrane region" description="Helical" evidence="20">
    <location>
        <begin position="164"/>
        <end position="185"/>
    </location>
</feature>
<keyword evidence="15 20" id="KW-0472">Membrane</keyword>
<organism evidence="21 22">
    <name type="scientific">Segniliparus rotundus (strain ATCC BAA-972 / CDC 1076 / CIP 108378 / DSM 44985 / JCM 13578)</name>
    <dbReference type="NCBI Taxonomy" id="640132"/>
    <lineage>
        <taxon>Bacteria</taxon>
        <taxon>Bacillati</taxon>
        <taxon>Actinomycetota</taxon>
        <taxon>Actinomycetes</taxon>
        <taxon>Mycobacteriales</taxon>
        <taxon>Segniliparaceae</taxon>
        <taxon>Segniliparus</taxon>
    </lineage>
</organism>
<evidence type="ECO:0000256" key="1">
    <source>
        <dbReference type="ARBA" id="ARBA00001698"/>
    </source>
</evidence>
<evidence type="ECO:0000256" key="20">
    <source>
        <dbReference type="SAM" id="Phobius"/>
    </source>
</evidence>
<comment type="pathway">
    <text evidence="3 18">Phospholipid metabolism; CDP-diacylglycerol biosynthesis; CDP-diacylglycerol from sn-glycerol 3-phosphate: step 3/3.</text>
</comment>
<evidence type="ECO:0000256" key="18">
    <source>
        <dbReference type="RuleBase" id="RU003938"/>
    </source>
</evidence>
<evidence type="ECO:0000256" key="9">
    <source>
        <dbReference type="ARBA" id="ARBA00022516"/>
    </source>
</evidence>
<dbReference type="GO" id="GO:0004605">
    <property type="term" value="F:phosphatidate cytidylyltransferase activity"/>
    <property type="evidence" value="ECO:0007669"/>
    <property type="project" value="UniProtKB-EC"/>
</dbReference>
<dbReference type="EMBL" id="CP001958">
    <property type="protein sequence ID" value="ADG99096.1"/>
    <property type="molecule type" value="Genomic_DNA"/>
</dbReference>
<dbReference type="UniPathway" id="UPA00557">
    <property type="reaction ID" value="UER00614"/>
</dbReference>
<comment type="pathway">
    <text evidence="4">Lipid metabolism.</text>
</comment>
<feature type="transmembrane region" description="Helical" evidence="20">
    <location>
        <begin position="54"/>
        <end position="71"/>
    </location>
</feature>
<dbReference type="Proteomes" id="UP000002247">
    <property type="component" value="Chromosome"/>
</dbReference>
<feature type="transmembrane region" description="Helical" evidence="20">
    <location>
        <begin position="134"/>
        <end position="158"/>
    </location>
</feature>
<dbReference type="STRING" id="640132.Srot_2662"/>
<comment type="similarity">
    <text evidence="5 18">Belongs to the CDS family.</text>
</comment>
<dbReference type="GO" id="GO:0016024">
    <property type="term" value="P:CDP-diacylglycerol biosynthetic process"/>
    <property type="evidence" value="ECO:0007669"/>
    <property type="project" value="UniProtKB-UniPathway"/>
</dbReference>
<evidence type="ECO:0000256" key="19">
    <source>
        <dbReference type="SAM" id="MobiDB-lite"/>
    </source>
</evidence>
<dbReference type="InterPro" id="IPR000374">
    <property type="entry name" value="PC_trans"/>
</dbReference>
<feature type="transmembrane region" description="Helical" evidence="20">
    <location>
        <begin position="78"/>
        <end position="98"/>
    </location>
</feature>
<evidence type="ECO:0000256" key="6">
    <source>
        <dbReference type="ARBA" id="ARBA00012487"/>
    </source>
</evidence>
<evidence type="ECO:0000256" key="13">
    <source>
        <dbReference type="ARBA" id="ARBA00022989"/>
    </source>
</evidence>
<feature type="transmembrane region" description="Helical" evidence="20">
    <location>
        <begin position="30"/>
        <end position="48"/>
    </location>
</feature>
<comment type="subcellular location">
    <subcellularLocation>
        <location evidence="2">Cell membrane</location>
        <topology evidence="2">Multi-pass membrane protein</topology>
    </subcellularLocation>
</comment>
<dbReference type="RefSeq" id="WP_013139545.1">
    <property type="nucleotide sequence ID" value="NC_014168.1"/>
</dbReference>
<dbReference type="GO" id="GO:0005886">
    <property type="term" value="C:plasma membrane"/>
    <property type="evidence" value="ECO:0007669"/>
    <property type="project" value="UniProtKB-SubCell"/>
</dbReference>
<evidence type="ECO:0000256" key="4">
    <source>
        <dbReference type="ARBA" id="ARBA00005189"/>
    </source>
</evidence>
<reference evidence="21 22" key="1">
    <citation type="journal article" date="2010" name="Stand. Genomic Sci.">
        <title>Complete genome sequence of Segniliparus rotundus type strain (CDC 1076).</title>
        <authorList>
            <person name="Sikorski J."/>
            <person name="Lapidus A."/>
            <person name="Copeland A."/>
            <person name="Misra M."/>
            <person name="Glavina Del Rio T."/>
            <person name="Nolan M."/>
            <person name="Lucas S."/>
            <person name="Chen F."/>
            <person name="Tice H."/>
            <person name="Cheng J.F."/>
            <person name="Jando M."/>
            <person name="Schneider S."/>
            <person name="Bruce D."/>
            <person name="Goodwin L."/>
            <person name="Pitluck S."/>
            <person name="Liolios K."/>
            <person name="Mikhailova N."/>
            <person name="Pati A."/>
            <person name="Ivanova N."/>
            <person name="Mavromatis K."/>
            <person name="Chen A."/>
            <person name="Palaniappan K."/>
            <person name="Chertkov O."/>
            <person name="Land M."/>
            <person name="Hauser L."/>
            <person name="Chang Y.J."/>
            <person name="Jeffries C.D."/>
            <person name="Brettin T."/>
            <person name="Detter J.C."/>
            <person name="Han C."/>
            <person name="Rohde M."/>
            <person name="Goker M."/>
            <person name="Bristow J."/>
            <person name="Eisen J.A."/>
            <person name="Markowitz V."/>
            <person name="Hugenholtz P."/>
            <person name="Kyrpides N.C."/>
            <person name="Klenk H.P."/>
        </authorList>
    </citation>
    <scope>NUCLEOTIDE SEQUENCE [LARGE SCALE GENOMIC DNA]</scope>
    <source>
        <strain evidence="22">ATCC BAA-972 / CDC 1076 / CIP 108378 / DSM 44985 / JCM 13578</strain>
    </source>
</reference>
<evidence type="ECO:0000256" key="12">
    <source>
        <dbReference type="ARBA" id="ARBA00022695"/>
    </source>
</evidence>
<dbReference type="eggNOG" id="COG0575">
    <property type="taxonomic scope" value="Bacteria"/>
</dbReference>
<keyword evidence="12 18" id="KW-0548">Nucleotidyltransferase</keyword>
<dbReference type="PROSITE" id="PS01315">
    <property type="entry name" value="CDS"/>
    <property type="match status" value="1"/>
</dbReference>
<feature type="compositionally biased region" description="Basic and acidic residues" evidence="19">
    <location>
        <begin position="10"/>
        <end position="21"/>
    </location>
</feature>
<evidence type="ECO:0000313" key="21">
    <source>
        <dbReference type="EMBL" id="ADG99096.1"/>
    </source>
</evidence>
<evidence type="ECO:0000256" key="7">
    <source>
        <dbReference type="ARBA" id="ARBA00019373"/>
    </source>
</evidence>
<evidence type="ECO:0000256" key="11">
    <source>
        <dbReference type="ARBA" id="ARBA00022692"/>
    </source>
</evidence>
<sequence>MTAEAGGPPEKGRTDRSGESKKKPKAGRDLAAAIIVGVSLGAMIVAVLALAPKLWVAVIAVAMVIATIEVAKRFNEHGVATLYAPAIIGGQSIIWASFFKGAHGMLAAYAATVVVCMVWCLLRKGLSGKPDQYVAEVTHTLFVVTWVPFFASFSVLLVQSGADGWKQLACLFVVVACSDVGGYATGVFFGRHPMAPAISPAKSWEGFAGAVLLSQVGSILVVRQLLGQPYWVGVALGALMVLTATGGDLVESQVKRDLGIKDMGTLLPGHGGIMDRLDSLLPSAAAAWIVLDVLS</sequence>
<dbReference type="HOGENOM" id="CLU_037294_0_0_11"/>
<dbReference type="EC" id="2.7.7.41" evidence="6 18"/>
<keyword evidence="10 18" id="KW-0808">Transferase</keyword>